<accession>A0AAN8NX06</accession>
<dbReference type="Proteomes" id="UP001372834">
    <property type="component" value="Unassembled WGS sequence"/>
</dbReference>
<sequence>MVKPVSHPHRCHGGDQRCLGVDTSAYDFVLFVLNSSFIMGSTNFKIHFKPPTRYSVDQWYSHNRTEYQNTRDRGVSAETLIEQSGRLQDRVKESIIKKKSETDWLFKGRIQDIDFTRIELEKIRKTIQEELEALDILEERIQDEMKCVMGNAGEIVAQCIKFREGRAGIDLIHDEVERELEIEKKKIAEAGEMLKKALEQTKESKRDLRASLYLLNKDVKDKLKCLAIEVECLNMKESDSNLEIYTGNESFDKGNVSVEEWARYSEEIIKSSEKKIQAARLFGTHVKLLLDEIIGDLTDEYCRVNEMFHRRITDVKEAKLKLEEQRHVITRQVDDMNQNISNLVKAIQEKEGFLALAQTRLEKRSSRPGIELVKDRVEHSLVNEILSIKDSVAELQKLHAEAEKSLRCLLEAQIRLEQEINIKMSSIKIDEVDCMTIRQNINFHSF</sequence>
<dbReference type="GO" id="GO:0060271">
    <property type="term" value="P:cilium assembly"/>
    <property type="evidence" value="ECO:0007669"/>
    <property type="project" value="UniProtKB-UniRule"/>
</dbReference>
<keyword evidence="8 10" id="KW-0966">Cell projection</keyword>
<evidence type="ECO:0000256" key="7">
    <source>
        <dbReference type="ARBA" id="ARBA00023212"/>
    </source>
</evidence>
<dbReference type="PANTHER" id="PTHR19960:SF25">
    <property type="entry name" value="TEKTIN-1"/>
    <property type="match status" value="1"/>
</dbReference>
<dbReference type="GO" id="GO:0005634">
    <property type="term" value="C:nucleus"/>
    <property type="evidence" value="ECO:0007669"/>
    <property type="project" value="TreeGrafter"/>
</dbReference>
<dbReference type="AlphaFoldDB" id="A0AAN8NX06"/>
<keyword evidence="5 11" id="KW-0175">Coiled coil</keyword>
<evidence type="ECO:0000256" key="4">
    <source>
        <dbReference type="ARBA" id="ARBA00022846"/>
    </source>
</evidence>
<keyword evidence="6 10" id="KW-0969">Cilium</keyword>
<dbReference type="GO" id="GO:0005930">
    <property type="term" value="C:axoneme"/>
    <property type="evidence" value="ECO:0007669"/>
    <property type="project" value="UniProtKB-SubCell"/>
</dbReference>
<protein>
    <recommendedName>
        <fullName evidence="10">Tektin</fullName>
    </recommendedName>
</protein>
<evidence type="ECO:0000256" key="1">
    <source>
        <dbReference type="ARBA" id="ARBA00004611"/>
    </source>
</evidence>
<feature type="coiled-coil region" evidence="11">
    <location>
        <begin position="173"/>
        <end position="200"/>
    </location>
</feature>
<feature type="coiled-coil region" evidence="11">
    <location>
        <begin position="392"/>
        <end position="419"/>
    </location>
</feature>
<name>A0AAN8NX06_POLSC</name>
<evidence type="ECO:0000256" key="9">
    <source>
        <dbReference type="ARBA" id="ARBA00045224"/>
    </source>
</evidence>
<comment type="subcellular location">
    <subcellularLocation>
        <location evidence="10">Cytoplasm</location>
        <location evidence="10">Cytoskeleton</location>
        <location evidence="10">Cilium axoneme</location>
    </subcellularLocation>
    <subcellularLocation>
        <location evidence="1">Cytoplasm</location>
        <location evidence="1">Cytoskeleton</location>
        <location evidence="1">Flagellum axoneme</location>
    </subcellularLocation>
</comment>
<proteinExistence type="inferred from homology"/>
<comment type="function">
    <text evidence="9">Microtubule inner protein (MIP) part of the dynein-decorated doublet microtubules (DMTs) in cilia and flagellar axoneme. Forms filamentous polymers in the walls of ciliary and flagellar microtubules.</text>
</comment>
<comment type="similarity">
    <text evidence="2 10">Belongs to the tektin family.</text>
</comment>
<dbReference type="InterPro" id="IPR048256">
    <property type="entry name" value="Tektin-like"/>
</dbReference>
<evidence type="ECO:0000256" key="6">
    <source>
        <dbReference type="ARBA" id="ARBA00023069"/>
    </source>
</evidence>
<evidence type="ECO:0000256" key="5">
    <source>
        <dbReference type="ARBA" id="ARBA00023054"/>
    </source>
</evidence>
<evidence type="ECO:0000256" key="11">
    <source>
        <dbReference type="SAM" id="Coils"/>
    </source>
</evidence>
<reference evidence="12 13" key="1">
    <citation type="submission" date="2023-10" db="EMBL/GenBank/DDBJ databases">
        <title>Genomes of two closely related lineages of the louse Polyplax serrata with different host specificities.</title>
        <authorList>
            <person name="Martinu J."/>
            <person name="Tarabai H."/>
            <person name="Stefka J."/>
            <person name="Hypsa V."/>
        </authorList>
    </citation>
    <scope>NUCLEOTIDE SEQUENCE [LARGE SCALE GENOMIC DNA]</scope>
    <source>
        <strain evidence="12">HR10_N</strain>
    </source>
</reference>
<keyword evidence="4 10" id="KW-0282">Flagellum</keyword>
<evidence type="ECO:0000256" key="8">
    <source>
        <dbReference type="ARBA" id="ARBA00023273"/>
    </source>
</evidence>
<evidence type="ECO:0000313" key="12">
    <source>
        <dbReference type="EMBL" id="KAK6625309.1"/>
    </source>
</evidence>
<evidence type="ECO:0000256" key="3">
    <source>
        <dbReference type="ARBA" id="ARBA00022490"/>
    </source>
</evidence>
<dbReference type="GO" id="GO:0060294">
    <property type="term" value="P:cilium movement involved in cell motility"/>
    <property type="evidence" value="ECO:0007669"/>
    <property type="project" value="UniProtKB-UniRule"/>
</dbReference>
<evidence type="ECO:0000313" key="13">
    <source>
        <dbReference type="Proteomes" id="UP001372834"/>
    </source>
</evidence>
<keyword evidence="3" id="KW-0963">Cytoplasm</keyword>
<evidence type="ECO:0000256" key="10">
    <source>
        <dbReference type="RuleBase" id="RU367040"/>
    </source>
</evidence>
<gene>
    <name evidence="12" type="ORF">RUM43_005603</name>
</gene>
<dbReference type="PRINTS" id="PR00511">
    <property type="entry name" value="TEKTIN"/>
</dbReference>
<dbReference type="InterPro" id="IPR000435">
    <property type="entry name" value="Tektins"/>
</dbReference>
<dbReference type="EMBL" id="JAWJWE010000037">
    <property type="protein sequence ID" value="KAK6625309.1"/>
    <property type="molecule type" value="Genomic_DNA"/>
</dbReference>
<dbReference type="GO" id="GO:0015630">
    <property type="term" value="C:microtubule cytoskeleton"/>
    <property type="evidence" value="ECO:0007669"/>
    <property type="project" value="UniProtKB-UniRule"/>
</dbReference>
<dbReference type="PANTHER" id="PTHR19960">
    <property type="entry name" value="TEKTIN"/>
    <property type="match status" value="1"/>
</dbReference>
<evidence type="ECO:0000256" key="2">
    <source>
        <dbReference type="ARBA" id="ARBA00007209"/>
    </source>
</evidence>
<dbReference type="Pfam" id="PF03148">
    <property type="entry name" value="Tektin"/>
    <property type="match status" value="1"/>
</dbReference>
<organism evidence="12 13">
    <name type="scientific">Polyplax serrata</name>
    <name type="common">Common mouse louse</name>
    <dbReference type="NCBI Taxonomy" id="468196"/>
    <lineage>
        <taxon>Eukaryota</taxon>
        <taxon>Metazoa</taxon>
        <taxon>Ecdysozoa</taxon>
        <taxon>Arthropoda</taxon>
        <taxon>Hexapoda</taxon>
        <taxon>Insecta</taxon>
        <taxon>Pterygota</taxon>
        <taxon>Neoptera</taxon>
        <taxon>Paraneoptera</taxon>
        <taxon>Psocodea</taxon>
        <taxon>Troctomorpha</taxon>
        <taxon>Phthiraptera</taxon>
        <taxon>Anoplura</taxon>
        <taxon>Polyplacidae</taxon>
        <taxon>Polyplax</taxon>
    </lineage>
</organism>
<comment type="caution">
    <text evidence="12">The sequence shown here is derived from an EMBL/GenBank/DDBJ whole genome shotgun (WGS) entry which is preliminary data.</text>
</comment>
<keyword evidence="7" id="KW-0206">Cytoskeleton</keyword>